<sequence length="99" mass="11196">MAHFSQRKFIISSLLFSLTLILFSYTNTEHSNPSLQIYLYLFKILQIYLPYPPLPPTNPSLNPPPTPKPLPPPCSTYLCSQLSPNLSFLLESLPTIFNG</sequence>
<keyword evidence="1" id="KW-0732">Signal</keyword>
<evidence type="ECO:0000313" key="2">
    <source>
        <dbReference type="EMBL" id="CAI2365181.1"/>
    </source>
</evidence>
<organism evidence="2 3">
    <name type="scientific">Euplotes crassus</name>
    <dbReference type="NCBI Taxonomy" id="5936"/>
    <lineage>
        <taxon>Eukaryota</taxon>
        <taxon>Sar</taxon>
        <taxon>Alveolata</taxon>
        <taxon>Ciliophora</taxon>
        <taxon>Intramacronucleata</taxon>
        <taxon>Spirotrichea</taxon>
        <taxon>Hypotrichia</taxon>
        <taxon>Euplotida</taxon>
        <taxon>Euplotidae</taxon>
        <taxon>Moneuplotes</taxon>
    </lineage>
</organism>
<reference evidence="2" key="1">
    <citation type="submission" date="2023-07" db="EMBL/GenBank/DDBJ databases">
        <authorList>
            <consortium name="AG Swart"/>
            <person name="Singh M."/>
            <person name="Singh A."/>
            <person name="Seah K."/>
            <person name="Emmerich C."/>
        </authorList>
    </citation>
    <scope>NUCLEOTIDE SEQUENCE</scope>
    <source>
        <strain evidence="2">DP1</strain>
    </source>
</reference>
<feature type="chain" id="PRO_5042163461" evidence="1">
    <location>
        <begin position="29"/>
        <end position="99"/>
    </location>
</feature>
<evidence type="ECO:0000313" key="3">
    <source>
        <dbReference type="Proteomes" id="UP001295684"/>
    </source>
</evidence>
<name>A0AAD1UAK9_EUPCR</name>
<comment type="caution">
    <text evidence="2">The sequence shown here is derived from an EMBL/GenBank/DDBJ whole genome shotgun (WGS) entry which is preliminary data.</text>
</comment>
<dbReference type="EMBL" id="CAMPGE010006337">
    <property type="protein sequence ID" value="CAI2365181.1"/>
    <property type="molecule type" value="Genomic_DNA"/>
</dbReference>
<proteinExistence type="predicted"/>
<dbReference type="Proteomes" id="UP001295684">
    <property type="component" value="Unassembled WGS sequence"/>
</dbReference>
<accession>A0AAD1UAK9</accession>
<gene>
    <name evidence="2" type="ORF">ECRASSUSDP1_LOCUS6531</name>
</gene>
<evidence type="ECO:0000256" key="1">
    <source>
        <dbReference type="SAM" id="SignalP"/>
    </source>
</evidence>
<feature type="signal peptide" evidence="1">
    <location>
        <begin position="1"/>
        <end position="28"/>
    </location>
</feature>
<keyword evidence="3" id="KW-1185">Reference proteome</keyword>
<protein>
    <submittedName>
        <fullName evidence="2">Uncharacterized protein</fullName>
    </submittedName>
</protein>
<dbReference type="AlphaFoldDB" id="A0AAD1UAK9"/>